<dbReference type="InterPro" id="IPR050389">
    <property type="entry name" value="LysR-type_TF"/>
</dbReference>
<keyword evidence="7" id="KW-1185">Reference proteome</keyword>
<evidence type="ECO:0000313" key="7">
    <source>
        <dbReference type="Proteomes" id="UP001209854"/>
    </source>
</evidence>
<evidence type="ECO:0000259" key="5">
    <source>
        <dbReference type="PROSITE" id="PS50931"/>
    </source>
</evidence>
<keyword evidence="4" id="KW-0804">Transcription</keyword>
<dbReference type="CDD" id="cd08417">
    <property type="entry name" value="PBP2_Nitroaromatics_like"/>
    <property type="match status" value="1"/>
</dbReference>
<comment type="caution">
    <text evidence="6">The sequence shown here is derived from an EMBL/GenBank/DDBJ whole genome shotgun (WGS) entry which is preliminary data.</text>
</comment>
<evidence type="ECO:0000256" key="2">
    <source>
        <dbReference type="ARBA" id="ARBA00023015"/>
    </source>
</evidence>
<dbReference type="InterPro" id="IPR036388">
    <property type="entry name" value="WH-like_DNA-bd_sf"/>
</dbReference>
<protein>
    <submittedName>
        <fullName evidence="6">LysR family transcriptional regulator</fullName>
    </submittedName>
</protein>
<dbReference type="PRINTS" id="PR00039">
    <property type="entry name" value="HTHLYSR"/>
</dbReference>
<dbReference type="SUPFAM" id="SSF46785">
    <property type="entry name" value="Winged helix' DNA-binding domain"/>
    <property type="match status" value="1"/>
</dbReference>
<keyword evidence="3" id="KW-0238">DNA-binding</keyword>
<dbReference type="PANTHER" id="PTHR30118:SF15">
    <property type="entry name" value="TRANSCRIPTIONAL REGULATORY PROTEIN"/>
    <property type="match status" value="1"/>
</dbReference>
<proteinExistence type="inferred from homology"/>
<feature type="domain" description="HTH lysR-type" evidence="5">
    <location>
        <begin position="6"/>
        <end position="63"/>
    </location>
</feature>
<dbReference type="InterPro" id="IPR037402">
    <property type="entry name" value="YidZ_PBP2"/>
</dbReference>
<comment type="similarity">
    <text evidence="1">Belongs to the LysR transcriptional regulatory family.</text>
</comment>
<dbReference type="Pfam" id="PF00126">
    <property type="entry name" value="HTH_1"/>
    <property type="match status" value="1"/>
</dbReference>
<sequence length="315" mass="36328">MNIRKTDLNLLVYLNVLLEERSVSKAADKLAITQPAMSNALKRLRELFDDPILVRTADGMTPTDKAVKLKPDIVELLSLAEQITQPDRDFSISHSEATFRIMASDYMEATLITPFIRHVLSDAPHINFDLLTPGDVGLHDMEKGTIDLAINRFTTLPKSFHQATVWRDNFCCLLHRDHPYVSQPDLDNYLAAEHIWVNRMGWGAESVASNKSGAQRLGWVDEALWQLDKTRSIRVFTRHYMMMGLLLQEPQLIATIPRRLARIYQDSEELAVCRVPFQIVPFEIKMIWSPLRQHSRAHQWLRRSLLEFSETVLDR</sequence>
<evidence type="ECO:0000256" key="3">
    <source>
        <dbReference type="ARBA" id="ARBA00023125"/>
    </source>
</evidence>
<keyword evidence="2" id="KW-0805">Transcription regulation</keyword>
<dbReference type="Pfam" id="PF03466">
    <property type="entry name" value="LysR_substrate"/>
    <property type="match status" value="1"/>
</dbReference>
<dbReference type="SUPFAM" id="SSF53850">
    <property type="entry name" value="Periplasmic binding protein-like II"/>
    <property type="match status" value="1"/>
</dbReference>
<evidence type="ECO:0000256" key="1">
    <source>
        <dbReference type="ARBA" id="ARBA00009437"/>
    </source>
</evidence>
<dbReference type="InterPro" id="IPR005119">
    <property type="entry name" value="LysR_subst-bd"/>
</dbReference>
<dbReference type="Gene3D" id="3.40.190.10">
    <property type="entry name" value="Periplasmic binding protein-like II"/>
    <property type="match status" value="2"/>
</dbReference>
<dbReference type="Gene3D" id="1.10.10.10">
    <property type="entry name" value="Winged helix-like DNA-binding domain superfamily/Winged helix DNA-binding domain"/>
    <property type="match status" value="1"/>
</dbReference>
<name>A0ABT3MXI2_9GAMM</name>
<reference evidence="6 7" key="1">
    <citation type="submission" date="2022-10" db="EMBL/GenBank/DDBJ databases">
        <title>High-quality genome sequences of two octocoral-associated bacteria, Endozoicomonas euniceicola EF212 and Endozoicomonas gorgoniicola PS125.</title>
        <authorList>
            <person name="Chiou Y.-J."/>
            <person name="Chen Y.-H."/>
        </authorList>
    </citation>
    <scope>NUCLEOTIDE SEQUENCE [LARGE SCALE GENOMIC DNA]</scope>
    <source>
        <strain evidence="6 7">PS125</strain>
    </source>
</reference>
<dbReference type="PROSITE" id="PS50931">
    <property type="entry name" value="HTH_LYSR"/>
    <property type="match status" value="1"/>
</dbReference>
<dbReference type="Proteomes" id="UP001209854">
    <property type="component" value="Unassembled WGS sequence"/>
</dbReference>
<dbReference type="EMBL" id="JAPFCC010000001">
    <property type="protein sequence ID" value="MCW7554065.1"/>
    <property type="molecule type" value="Genomic_DNA"/>
</dbReference>
<dbReference type="RefSeq" id="WP_262563801.1">
    <property type="nucleotide sequence ID" value="NZ_JAPFCC010000001.1"/>
</dbReference>
<dbReference type="PANTHER" id="PTHR30118">
    <property type="entry name" value="HTH-TYPE TRANSCRIPTIONAL REGULATOR LEUO-RELATED"/>
    <property type="match status" value="1"/>
</dbReference>
<organism evidence="6 7">
    <name type="scientific">Endozoicomonas gorgoniicola</name>
    <dbReference type="NCBI Taxonomy" id="1234144"/>
    <lineage>
        <taxon>Bacteria</taxon>
        <taxon>Pseudomonadati</taxon>
        <taxon>Pseudomonadota</taxon>
        <taxon>Gammaproteobacteria</taxon>
        <taxon>Oceanospirillales</taxon>
        <taxon>Endozoicomonadaceae</taxon>
        <taxon>Endozoicomonas</taxon>
    </lineage>
</organism>
<evidence type="ECO:0000313" key="6">
    <source>
        <dbReference type="EMBL" id="MCW7554065.1"/>
    </source>
</evidence>
<evidence type="ECO:0000256" key="4">
    <source>
        <dbReference type="ARBA" id="ARBA00023163"/>
    </source>
</evidence>
<dbReference type="InterPro" id="IPR000847">
    <property type="entry name" value="LysR_HTH_N"/>
</dbReference>
<gene>
    <name evidence="6" type="ORF">NX722_15860</name>
</gene>
<dbReference type="InterPro" id="IPR036390">
    <property type="entry name" value="WH_DNA-bd_sf"/>
</dbReference>
<accession>A0ABT3MXI2</accession>